<comment type="caution">
    <text evidence="1">The sequence shown here is derived from an EMBL/GenBank/DDBJ whole genome shotgun (WGS) entry which is preliminary data.</text>
</comment>
<reference evidence="2" key="1">
    <citation type="journal article" date="2019" name="Int. J. Syst. Evol. Microbiol.">
        <title>The Global Catalogue of Microorganisms (GCM) 10K type strain sequencing project: providing services to taxonomists for standard genome sequencing and annotation.</title>
        <authorList>
            <consortium name="The Broad Institute Genomics Platform"/>
            <consortium name="The Broad Institute Genome Sequencing Center for Infectious Disease"/>
            <person name="Wu L."/>
            <person name="Ma J."/>
        </authorList>
    </citation>
    <scope>NUCLEOTIDE SEQUENCE [LARGE SCALE GENOMIC DNA]</scope>
    <source>
        <strain evidence="2">CCUG 43114</strain>
    </source>
</reference>
<sequence>MFVLTADQRGSRSSADRVGAGLRLLAGVVATPARGFERTAGDELQGVLDDADDVVRAVLALVRDGAWSVGVGVGAVERPLPASTRAGRGPAFTAAREAVEAAKQRPFRAAVVGAGRCAPVAADADAVLALVLAVEARWSAEAVEAVGLVESGLTQTAAAERLGVTRQAVGQRLQAALHRQHDDALGAVRHLLERADAAARTEEPA</sequence>
<evidence type="ECO:0000313" key="1">
    <source>
        <dbReference type="EMBL" id="MFC5381715.1"/>
    </source>
</evidence>
<accession>A0ABW0GP16</accession>
<dbReference type="Proteomes" id="UP001596122">
    <property type="component" value="Unassembled WGS sequence"/>
</dbReference>
<organism evidence="1 2">
    <name type="scientific">Aquipuribacter nitratireducens</name>
    <dbReference type="NCBI Taxonomy" id="650104"/>
    <lineage>
        <taxon>Bacteria</taxon>
        <taxon>Bacillati</taxon>
        <taxon>Actinomycetota</taxon>
        <taxon>Actinomycetes</taxon>
        <taxon>Micrococcales</taxon>
        <taxon>Intrasporangiaceae</taxon>
        <taxon>Aquipuribacter</taxon>
    </lineage>
</organism>
<dbReference type="EMBL" id="JBHSLD010000011">
    <property type="protein sequence ID" value="MFC5381715.1"/>
    <property type="molecule type" value="Genomic_DNA"/>
</dbReference>
<name>A0ABW0GP16_9MICO</name>
<evidence type="ECO:0000313" key="2">
    <source>
        <dbReference type="Proteomes" id="UP001596122"/>
    </source>
</evidence>
<keyword evidence="2" id="KW-1185">Reference proteome</keyword>
<evidence type="ECO:0008006" key="3">
    <source>
        <dbReference type="Google" id="ProtNLM"/>
    </source>
</evidence>
<protein>
    <recommendedName>
        <fullName evidence="3">DNA-binding protein</fullName>
    </recommendedName>
</protein>
<gene>
    <name evidence="1" type="ORF">ACFPJ6_13045</name>
</gene>
<dbReference type="RefSeq" id="WP_340271562.1">
    <property type="nucleotide sequence ID" value="NZ_JBBEOG010000012.1"/>
</dbReference>
<proteinExistence type="predicted"/>